<accession>A0A2V1ALQ2</accession>
<sequence>MSLSFEHSLEAIASYKLWADPINNDTWSYSYLVVNSTGTYVVSDAYYENNTFASTWSNIVGDEWKNLRSLGNDELVDIYGSRENATNYISSVFDVETSTETSITSGELLES</sequence>
<evidence type="ECO:0000313" key="2">
    <source>
        <dbReference type="Proteomes" id="UP000244406"/>
    </source>
</evidence>
<organism evidence="1 2">
    <name type="scientific">Candidozyma duobushaemuli</name>
    <dbReference type="NCBI Taxonomy" id="1231522"/>
    <lineage>
        <taxon>Eukaryota</taxon>
        <taxon>Fungi</taxon>
        <taxon>Dikarya</taxon>
        <taxon>Ascomycota</taxon>
        <taxon>Saccharomycotina</taxon>
        <taxon>Pichiomycetes</taxon>
        <taxon>Metschnikowiaceae</taxon>
        <taxon>Candidozyma</taxon>
    </lineage>
</organism>
<keyword evidence="2" id="KW-1185">Reference proteome</keyword>
<dbReference type="VEuPathDB" id="FungiDB:CXQ87_001535"/>
<dbReference type="Proteomes" id="UP000244406">
    <property type="component" value="Unassembled WGS sequence"/>
</dbReference>
<name>A0A2V1ALQ2_9ASCO</name>
<dbReference type="RefSeq" id="XP_025339544.1">
    <property type="nucleotide sequence ID" value="XM_025480071.1"/>
</dbReference>
<dbReference type="AlphaFoldDB" id="A0A2V1ALQ2"/>
<protein>
    <submittedName>
        <fullName evidence="1">Uncharacterized protein</fullName>
    </submittedName>
</protein>
<evidence type="ECO:0000313" key="1">
    <source>
        <dbReference type="EMBL" id="PVH18604.1"/>
    </source>
</evidence>
<reference evidence="1 2" key="1">
    <citation type="submission" date="2017-12" db="EMBL/GenBank/DDBJ databases">
        <title>Genome Sequence of the Amphotericin B-resistant Candida duobushaemulonii strain, B09383.</title>
        <authorList>
            <person name="Chow N.A."/>
            <person name="Gade L."/>
            <person name="Batra D."/>
            <person name="Rowe L.A."/>
            <person name="Loparev V.N."/>
            <person name="Litvintseva A.P."/>
        </authorList>
    </citation>
    <scope>NUCLEOTIDE SEQUENCE [LARGE SCALE GENOMIC DNA]</scope>
    <source>
        <strain evidence="1 2">B09383</strain>
    </source>
</reference>
<comment type="caution">
    <text evidence="1">The sequence shown here is derived from an EMBL/GenBank/DDBJ whole genome shotgun (WGS) entry which is preliminary data.</text>
</comment>
<proteinExistence type="predicted"/>
<gene>
    <name evidence="1" type="ORF">CXQ87_001535</name>
</gene>
<dbReference type="GeneID" id="37001535"/>
<dbReference type="EMBL" id="PKFP01000008">
    <property type="protein sequence ID" value="PVH18604.1"/>
    <property type="molecule type" value="Genomic_DNA"/>
</dbReference>